<dbReference type="Gene3D" id="3.40.50.300">
    <property type="entry name" value="P-loop containing nucleotide triphosphate hydrolases"/>
    <property type="match status" value="2"/>
</dbReference>
<evidence type="ECO:0000256" key="2">
    <source>
        <dbReference type="ARBA" id="ARBA00022801"/>
    </source>
</evidence>
<dbReference type="Pfam" id="PF01935">
    <property type="entry name" value="DUF87"/>
    <property type="match status" value="1"/>
</dbReference>
<dbReference type="PANTHER" id="PTHR42957:SF1">
    <property type="entry name" value="HELICASE MJ1565-RELATED"/>
    <property type="match status" value="1"/>
</dbReference>
<dbReference type="InterPro" id="IPR027417">
    <property type="entry name" value="P-loop_NTPase"/>
</dbReference>
<evidence type="ECO:0000256" key="5">
    <source>
        <dbReference type="ARBA" id="ARBA00023125"/>
    </source>
</evidence>
<keyword evidence="4" id="KW-0067">ATP-binding</keyword>
<comment type="caution">
    <text evidence="9">The sequence shown here is derived from an EMBL/GenBank/DDBJ whole genome shotgun (WGS) entry which is preliminary data.</text>
</comment>
<dbReference type="GeneID" id="61297968"/>
<dbReference type="Proteomes" id="UP000182660">
    <property type="component" value="Unassembled WGS sequence"/>
</dbReference>
<evidence type="ECO:0000256" key="1">
    <source>
        <dbReference type="ARBA" id="ARBA00022741"/>
    </source>
</evidence>
<reference evidence="9 10" key="1">
    <citation type="submission" date="2016-11" db="EMBL/GenBank/DDBJ databases">
        <authorList>
            <person name="Klemetsen T."/>
        </authorList>
    </citation>
    <scope>NUCLEOTIDE SEQUENCE [LARGE SCALE GENOMIC DNA]</scope>
    <source>
        <strain evidence="9">MT 2528</strain>
    </source>
</reference>
<name>A0ABY1HLG1_9GAMM</name>
<evidence type="ECO:0000313" key="9">
    <source>
        <dbReference type="EMBL" id="SGZ00125.1"/>
    </source>
</evidence>
<dbReference type="Pfam" id="PF05872">
    <property type="entry name" value="HerA_C"/>
    <property type="match status" value="1"/>
</dbReference>
<evidence type="ECO:0000259" key="7">
    <source>
        <dbReference type="Pfam" id="PF01935"/>
    </source>
</evidence>
<evidence type="ECO:0000256" key="6">
    <source>
        <dbReference type="ARBA" id="ARBA00023235"/>
    </source>
</evidence>
<evidence type="ECO:0000259" key="8">
    <source>
        <dbReference type="Pfam" id="PF05872"/>
    </source>
</evidence>
<dbReference type="RefSeq" id="WP_075473499.1">
    <property type="nucleotide sequence ID" value="NZ_CAWQZC010000007.1"/>
</dbReference>
<keyword evidence="3" id="KW-0347">Helicase</keyword>
<dbReference type="InterPro" id="IPR008571">
    <property type="entry name" value="HerA-like"/>
</dbReference>
<accession>A0ABY1HLG1</accession>
<keyword evidence="10" id="KW-1185">Reference proteome</keyword>
<keyword evidence="1" id="KW-0547">Nucleotide-binding</keyword>
<keyword evidence="5" id="KW-0238">DNA-binding</keyword>
<dbReference type="SUPFAM" id="SSF52540">
    <property type="entry name" value="P-loop containing nucleoside triphosphate hydrolases"/>
    <property type="match status" value="1"/>
</dbReference>
<evidence type="ECO:0000256" key="4">
    <source>
        <dbReference type="ARBA" id="ARBA00022840"/>
    </source>
</evidence>
<evidence type="ECO:0000256" key="3">
    <source>
        <dbReference type="ARBA" id="ARBA00022806"/>
    </source>
</evidence>
<dbReference type="InterPro" id="IPR033186">
    <property type="entry name" value="HerA_C"/>
</dbReference>
<feature type="domain" description="Helicase HerA central" evidence="7">
    <location>
        <begin position="150"/>
        <end position="273"/>
    </location>
</feature>
<dbReference type="InterPro" id="IPR002789">
    <property type="entry name" value="HerA_central"/>
</dbReference>
<dbReference type="EMBL" id="FPLJ01000089">
    <property type="protein sequence ID" value="SGZ00125.1"/>
    <property type="molecule type" value="Genomic_DNA"/>
</dbReference>
<keyword evidence="2" id="KW-0378">Hydrolase</keyword>
<dbReference type="CDD" id="cd01127">
    <property type="entry name" value="TrwB_TraG_TraD_VirD4"/>
    <property type="match status" value="1"/>
</dbReference>
<evidence type="ECO:0000313" key="10">
    <source>
        <dbReference type="Proteomes" id="UP000182660"/>
    </source>
</evidence>
<keyword evidence="6" id="KW-0413">Isomerase</keyword>
<organism evidence="9 10">
    <name type="scientific">Moritella viscosa</name>
    <dbReference type="NCBI Taxonomy" id="80854"/>
    <lineage>
        <taxon>Bacteria</taxon>
        <taxon>Pseudomonadati</taxon>
        <taxon>Pseudomonadota</taxon>
        <taxon>Gammaproteobacteria</taxon>
        <taxon>Alteromonadales</taxon>
        <taxon>Moritellaceae</taxon>
        <taxon>Moritella</taxon>
    </lineage>
</organism>
<sequence length="664" mass="73890">MSSNDWFTPYDPNRRIGSAINISPAEITANLSDAGAGEAKWYLGDRIAAGEVNEFVFLDCGQTAVLGRLVQVWLDGAERLSVDAISIENGFNNPIGVIQLLTSVNSATGAVYRGIKNHPRLGSQIYSAHPKLISILAEGDSKENDIKLDIAELPYDSTVNIAVTPDKLFARHCAVLGATGGGKSYSISRLIQEVQRHGGKALILDPTGEYSDLDCETYYVGCHEKANANNSVSFPHWKLPESDIFAFLRPSAQTQTPKLSSAILSQRIVRRYYSSYGEIRVNENHILVKSGQKKECVNNALNFIDKDPNSKRWCFKHLADQIVQECVWPTGKKAGKYPQEIDESIWGGASDSELGYCMSLISRIKAYSENPHLKWLIDPEDGKDIPSLLNKFSDSNSPNKILRLDLSAVPFEANGREILVNAIGRKLMDLARNRNINYNNPMLVFIDEAHQFLNKTIGDEASSIKLDSFGNIAKEGRKYGLNVVIATQRPRDIPEDVLSQIGSLIVHRLTNYHDQEVVKRAVGTMDQRSASFLPTLSQGEALLLGIDFPFPMTVKMKKPTIKPTSKSADYSIAWKRKSIIKSEIAEYLEIPDEYADEFDSLDIEYLQDEGSSGEMVYSHYFEVPQGISQELLDLMDWTIGKIIRDIPENIFDEEGSSESAYSSV</sequence>
<dbReference type="PANTHER" id="PTHR42957">
    <property type="entry name" value="HELICASE MJ1565-RELATED"/>
    <property type="match status" value="1"/>
</dbReference>
<protein>
    <recommendedName>
        <fullName evidence="11">Helicase HerA central domain-containing protein</fullName>
    </recommendedName>
</protein>
<proteinExistence type="predicted"/>
<evidence type="ECO:0008006" key="11">
    <source>
        <dbReference type="Google" id="ProtNLM"/>
    </source>
</evidence>
<feature type="domain" description="Helicase HerA-like C-terminal" evidence="8">
    <location>
        <begin position="441"/>
        <end position="546"/>
    </location>
</feature>
<gene>
    <name evidence="9" type="ORF">MT2528_3977</name>
</gene>